<dbReference type="InterPro" id="IPR008585">
    <property type="entry name" value="Gamma_PGA_hydro"/>
</dbReference>
<dbReference type="Pfam" id="PF05908">
    <property type="entry name" value="Gamma_PGA_hydro"/>
    <property type="match status" value="1"/>
</dbReference>
<dbReference type="RefSeq" id="WP_352561017.1">
    <property type="nucleotide sequence ID" value="NZ_JAMYQB010000024.1"/>
</dbReference>
<reference evidence="1 2" key="1">
    <citation type="journal article" date="2024" name="Proc. Natl. Acad. Sci. U.S.A.">
        <title>The evolutionary genomics of adaptation to stress in wild rhizobium bacteria.</title>
        <authorList>
            <person name="Kehlet-Delgado H."/>
            <person name="Montoya A.P."/>
            <person name="Jensen K.T."/>
            <person name="Wendlandt C.E."/>
            <person name="Dexheimer C."/>
            <person name="Roberts M."/>
            <person name="Torres Martinez L."/>
            <person name="Friesen M.L."/>
            <person name="Griffitts J.S."/>
            <person name="Porter S.S."/>
        </authorList>
    </citation>
    <scope>NUCLEOTIDE SEQUENCE [LARGE SCALE GENOMIC DNA]</scope>
    <source>
        <strain evidence="1 2">M0641</strain>
    </source>
</reference>
<gene>
    <name evidence="1" type="ORF">NKI36_24870</name>
</gene>
<dbReference type="Proteomes" id="UP001433071">
    <property type="component" value="Unassembled WGS sequence"/>
</dbReference>
<keyword evidence="1" id="KW-0378">Hydrolase</keyword>
<accession>A0ABV1Z5Q5</accession>
<dbReference type="InterPro" id="IPR038128">
    <property type="entry name" value="Gamma_PGA_hydro_sf"/>
</dbReference>
<dbReference type="GO" id="GO:0016787">
    <property type="term" value="F:hydrolase activity"/>
    <property type="evidence" value="ECO:0007669"/>
    <property type="project" value="UniProtKB-KW"/>
</dbReference>
<comment type="caution">
    <text evidence="1">The sequence shown here is derived from an EMBL/GenBank/DDBJ whole genome shotgun (WGS) entry which is preliminary data.</text>
</comment>
<dbReference type="EMBL" id="JAMYQB010000024">
    <property type="protein sequence ID" value="MER9407268.1"/>
    <property type="molecule type" value="Genomic_DNA"/>
</dbReference>
<sequence length="192" mass="21106">MAREEEYGSYEELSKKERENVDYSVMVRPVAGSVVAIAAPHGGGIEFLTAELAESIAGSDHNYYAFKGLKKTGNRVLHITSHRFNEPRALRLIESCEKVLTVHGLKGPRLCLQVGGRDAESGNRIHEALRAVGFDSKVVRDGEYAGTEELNICNRGSVHAGVQLEIYAGLRQALKNDSAAYDRFVDTIRSTL</sequence>
<evidence type="ECO:0000313" key="1">
    <source>
        <dbReference type="EMBL" id="MER9407268.1"/>
    </source>
</evidence>
<protein>
    <submittedName>
        <fullName evidence="1">Poly-gamma-glutamate hydrolase family protein</fullName>
    </submittedName>
</protein>
<organism evidence="1 2">
    <name type="scientific">Mesorhizobium caraganae</name>
    <dbReference type="NCBI Taxonomy" id="483206"/>
    <lineage>
        <taxon>Bacteria</taxon>
        <taxon>Pseudomonadati</taxon>
        <taxon>Pseudomonadota</taxon>
        <taxon>Alphaproteobacteria</taxon>
        <taxon>Hyphomicrobiales</taxon>
        <taxon>Phyllobacteriaceae</taxon>
        <taxon>Mesorhizobium</taxon>
    </lineage>
</organism>
<evidence type="ECO:0000313" key="2">
    <source>
        <dbReference type="Proteomes" id="UP001433071"/>
    </source>
</evidence>
<proteinExistence type="predicted"/>
<dbReference type="Gene3D" id="3.40.630.100">
    <property type="entry name" value="Poly-gamma-glutamate hydrolase, zinc-binding motif"/>
    <property type="match status" value="1"/>
</dbReference>
<name>A0ABV1Z5Q5_9HYPH</name>
<keyword evidence="2" id="KW-1185">Reference proteome</keyword>